<feature type="domain" description="HTH myb-type" evidence="3">
    <location>
        <begin position="65"/>
        <end position="115"/>
    </location>
</feature>
<evidence type="ECO:0008006" key="6">
    <source>
        <dbReference type="Google" id="ProtNLM"/>
    </source>
</evidence>
<dbReference type="STRING" id="1036612.A0A1L9TIN8"/>
<dbReference type="AlphaFoldDB" id="A0A1L9TIN8"/>
<name>A0A1L9TIN8_9EURO</name>
<feature type="compositionally biased region" description="Polar residues" evidence="1">
    <location>
        <begin position="272"/>
        <end position="293"/>
    </location>
</feature>
<dbReference type="InterPro" id="IPR050560">
    <property type="entry name" value="MYB_TF"/>
</dbReference>
<dbReference type="InterPro" id="IPR001005">
    <property type="entry name" value="SANT/Myb"/>
</dbReference>
<reference evidence="5" key="1">
    <citation type="journal article" date="2017" name="Genome Biol.">
        <title>Comparative genomics reveals high biological diversity and specific adaptations in the industrially and medically important fungal genus Aspergillus.</title>
        <authorList>
            <person name="de Vries R.P."/>
            <person name="Riley R."/>
            <person name="Wiebenga A."/>
            <person name="Aguilar-Osorio G."/>
            <person name="Amillis S."/>
            <person name="Uchima C.A."/>
            <person name="Anderluh G."/>
            <person name="Asadollahi M."/>
            <person name="Askin M."/>
            <person name="Barry K."/>
            <person name="Battaglia E."/>
            <person name="Bayram O."/>
            <person name="Benocci T."/>
            <person name="Braus-Stromeyer S.A."/>
            <person name="Caldana C."/>
            <person name="Canovas D."/>
            <person name="Cerqueira G.C."/>
            <person name="Chen F."/>
            <person name="Chen W."/>
            <person name="Choi C."/>
            <person name="Clum A."/>
            <person name="Dos Santos R.A."/>
            <person name="Damasio A.R."/>
            <person name="Diallinas G."/>
            <person name="Emri T."/>
            <person name="Fekete E."/>
            <person name="Flipphi M."/>
            <person name="Freyberg S."/>
            <person name="Gallo A."/>
            <person name="Gournas C."/>
            <person name="Habgood R."/>
            <person name="Hainaut M."/>
            <person name="Harispe M.L."/>
            <person name="Henrissat B."/>
            <person name="Hilden K.S."/>
            <person name="Hope R."/>
            <person name="Hossain A."/>
            <person name="Karabika E."/>
            <person name="Karaffa L."/>
            <person name="Karanyi Z."/>
            <person name="Krasevec N."/>
            <person name="Kuo A."/>
            <person name="Kusch H."/>
            <person name="LaButti K."/>
            <person name="Lagendijk E.L."/>
            <person name="Lapidus A."/>
            <person name="Levasseur A."/>
            <person name="Lindquist E."/>
            <person name="Lipzen A."/>
            <person name="Logrieco A.F."/>
            <person name="MacCabe A."/>
            <person name="Maekelae M.R."/>
            <person name="Malavazi I."/>
            <person name="Melin P."/>
            <person name="Meyer V."/>
            <person name="Mielnichuk N."/>
            <person name="Miskei M."/>
            <person name="Molnar A.P."/>
            <person name="Mule G."/>
            <person name="Ngan C.Y."/>
            <person name="Orejas M."/>
            <person name="Orosz E."/>
            <person name="Ouedraogo J.P."/>
            <person name="Overkamp K.M."/>
            <person name="Park H.-S."/>
            <person name="Perrone G."/>
            <person name="Piumi F."/>
            <person name="Punt P.J."/>
            <person name="Ram A.F."/>
            <person name="Ramon A."/>
            <person name="Rauscher S."/>
            <person name="Record E."/>
            <person name="Riano-Pachon D.M."/>
            <person name="Robert V."/>
            <person name="Roehrig J."/>
            <person name="Ruller R."/>
            <person name="Salamov A."/>
            <person name="Salih N.S."/>
            <person name="Samson R.A."/>
            <person name="Sandor E."/>
            <person name="Sanguinetti M."/>
            <person name="Schuetze T."/>
            <person name="Sepcic K."/>
            <person name="Shelest E."/>
            <person name="Sherlock G."/>
            <person name="Sophianopoulou V."/>
            <person name="Squina F.M."/>
            <person name="Sun H."/>
            <person name="Susca A."/>
            <person name="Todd R.B."/>
            <person name="Tsang A."/>
            <person name="Unkles S.E."/>
            <person name="van de Wiele N."/>
            <person name="van Rossen-Uffink D."/>
            <person name="Oliveira J.V."/>
            <person name="Vesth T.C."/>
            <person name="Visser J."/>
            <person name="Yu J.-H."/>
            <person name="Zhou M."/>
            <person name="Andersen M.R."/>
            <person name="Archer D.B."/>
            <person name="Baker S.E."/>
            <person name="Benoit I."/>
            <person name="Brakhage A.A."/>
            <person name="Braus G.H."/>
            <person name="Fischer R."/>
            <person name="Frisvad J.C."/>
            <person name="Goldman G.H."/>
            <person name="Houbraken J."/>
            <person name="Oakley B."/>
            <person name="Pocsi I."/>
            <person name="Scazzocchio C."/>
            <person name="Seiboth B."/>
            <person name="vanKuyk P.A."/>
            <person name="Wortman J."/>
            <person name="Dyer P.S."/>
            <person name="Grigoriev I.V."/>
        </authorList>
    </citation>
    <scope>NUCLEOTIDE SEQUENCE [LARGE SCALE GENOMIC DNA]</scope>
    <source>
        <strain evidence="5">CBS 593.65</strain>
    </source>
</reference>
<dbReference type="GO" id="GO:0000278">
    <property type="term" value="P:mitotic cell cycle"/>
    <property type="evidence" value="ECO:0007669"/>
    <property type="project" value="TreeGrafter"/>
</dbReference>
<gene>
    <name evidence="4" type="ORF">ASPSYDRAFT_45719</name>
</gene>
<dbReference type="Pfam" id="PF13921">
    <property type="entry name" value="Myb_DNA-bind_6"/>
    <property type="match status" value="1"/>
</dbReference>
<dbReference type="Gene3D" id="1.10.10.60">
    <property type="entry name" value="Homeodomain-like"/>
    <property type="match status" value="3"/>
</dbReference>
<dbReference type="PROSITE" id="PS51294">
    <property type="entry name" value="HTH_MYB"/>
    <property type="match status" value="2"/>
</dbReference>
<evidence type="ECO:0000313" key="5">
    <source>
        <dbReference type="Proteomes" id="UP000184356"/>
    </source>
</evidence>
<feature type="domain" description="Myb-like" evidence="2">
    <location>
        <begin position="65"/>
        <end position="111"/>
    </location>
</feature>
<dbReference type="SMR" id="A0A1L9TIN8"/>
<dbReference type="InterPro" id="IPR017930">
    <property type="entry name" value="Myb_dom"/>
</dbReference>
<protein>
    <recommendedName>
        <fullName evidence="6">Myb-like transcription factor</fullName>
    </recommendedName>
</protein>
<dbReference type="InterPro" id="IPR009057">
    <property type="entry name" value="Homeodomain-like_sf"/>
</dbReference>
<feature type="region of interest" description="Disordered" evidence="1">
    <location>
        <begin position="47"/>
        <end position="66"/>
    </location>
</feature>
<dbReference type="RefSeq" id="XP_040703085.1">
    <property type="nucleotide sequence ID" value="XM_040847101.1"/>
</dbReference>
<dbReference type="Pfam" id="PF00249">
    <property type="entry name" value="Myb_DNA-binding"/>
    <property type="match status" value="1"/>
</dbReference>
<keyword evidence="5" id="KW-1185">Reference proteome</keyword>
<dbReference type="GO" id="GO:0000978">
    <property type="term" value="F:RNA polymerase II cis-regulatory region sequence-specific DNA binding"/>
    <property type="evidence" value="ECO:0007669"/>
    <property type="project" value="TreeGrafter"/>
</dbReference>
<dbReference type="SUPFAM" id="SSF46689">
    <property type="entry name" value="Homeodomain-like"/>
    <property type="match status" value="2"/>
</dbReference>
<dbReference type="GO" id="GO:0000981">
    <property type="term" value="F:DNA-binding transcription factor activity, RNA polymerase II-specific"/>
    <property type="evidence" value="ECO:0007669"/>
    <property type="project" value="TreeGrafter"/>
</dbReference>
<dbReference type="GO" id="GO:0005634">
    <property type="term" value="C:nucleus"/>
    <property type="evidence" value="ECO:0007669"/>
    <property type="project" value="TreeGrafter"/>
</dbReference>
<dbReference type="OrthoDB" id="2143914at2759"/>
<dbReference type="SMART" id="SM00717">
    <property type="entry name" value="SANT"/>
    <property type="match status" value="3"/>
</dbReference>
<evidence type="ECO:0000256" key="1">
    <source>
        <dbReference type="SAM" id="MobiDB-lite"/>
    </source>
</evidence>
<feature type="domain" description="Myb-like" evidence="2">
    <location>
        <begin position="11"/>
        <end position="61"/>
    </location>
</feature>
<dbReference type="PANTHER" id="PTHR45614">
    <property type="entry name" value="MYB PROTEIN-RELATED"/>
    <property type="match status" value="1"/>
</dbReference>
<evidence type="ECO:0000259" key="3">
    <source>
        <dbReference type="PROSITE" id="PS51294"/>
    </source>
</evidence>
<feature type="region of interest" description="Disordered" evidence="1">
    <location>
        <begin position="264"/>
        <end position="293"/>
    </location>
</feature>
<feature type="domain" description="HTH myb-type" evidence="3">
    <location>
        <begin position="116"/>
        <end position="167"/>
    </location>
</feature>
<dbReference type="GeneID" id="63763174"/>
<accession>A0A1L9TIN8</accession>
<dbReference type="VEuPathDB" id="FungiDB:ASPSYDRAFT_45719"/>
<evidence type="ECO:0000259" key="2">
    <source>
        <dbReference type="PROSITE" id="PS50090"/>
    </source>
</evidence>
<sequence length="332" mass="37025">MNDCPSARCWWTPEEDRILQQEVQTQLDIGGGQGAKNWSAIAERLPGRSNKDSRKRWTKISSSSRKGTWSSAEDHLLRKGVAIFGFQWTKVADIVVSRHPDQCAKRWHHSIDPNVKRTPWTREEDSTLLFAVPIIGRDWKEIGRQYFPSRSTTDIKNRYVILSRRHAIPTSGQHADGLLSQGHIKQVDIPGIDLSFATSSYGSGIYNLAADYPNETELPRYISNNPCTLSLRDIPDSNIVLSNQDWTAFKGQLSDLNNMSPGVSALSDESYRTSPLTNGSLPQTPGTSSEPRLPASSTLVLEELQPEAVGLVIDALLKTKSKFKMRLYSTGS</sequence>
<dbReference type="CDD" id="cd00167">
    <property type="entry name" value="SANT"/>
    <property type="match status" value="3"/>
</dbReference>
<dbReference type="PROSITE" id="PS50090">
    <property type="entry name" value="MYB_LIKE"/>
    <property type="match status" value="3"/>
</dbReference>
<dbReference type="EMBL" id="KV878586">
    <property type="protein sequence ID" value="OJJ59279.1"/>
    <property type="molecule type" value="Genomic_DNA"/>
</dbReference>
<dbReference type="PANTHER" id="PTHR45614:SF265">
    <property type="entry name" value="MYB-LIKE DOMAIN-CONTAINING PROTEIN-RELATED"/>
    <property type="match status" value="1"/>
</dbReference>
<dbReference type="Proteomes" id="UP000184356">
    <property type="component" value="Unassembled WGS sequence"/>
</dbReference>
<evidence type="ECO:0000313" key="4">
    <source>
        <dbReference type="EMBL" id="OJJ59279.1"/>
    </source>
</evidence>
<organism evidence="4 5">
    <name type="scientific">Aspergillus sydowii CBS 593.65</name>
    <dbReference type="NCBI Taxonomy" id="1036612"/>
    <lineage>
        <taxon>Eukaryota</taxon>
        <taxon>Fungi</taxon>
        <taxon>Dikarya</taxon>
        <taxon>Ascomycota</taxon>
        <taxon>Pezizomycotina</taxon>
        <taxon>Eurotiomycetes</taxon>
        <taxon>Eurotiomycetidae</taxon>
        <taxon>Eurotiales</taxon>
        <taxon>Aspergillaceae</taxon>
        <taxon>Aspergillus</taxon>
        <taxon>Aspergillus subgen. Nidulantes</taxon>
    </lineage>
</organism>
<proteinExistence type="predicted"/>
<feature type="domain" description="Myb-like" evidence="2">
    <location>
        <begin position="112"/>
        <end position="159"/>
    </location>
</feature>
<dbReference type="GO" id="GO:0045944">
    <property type="term" value="P:positive regulation of transcription by RNA polymerase II"/>
    <property type="evidence" value="ECO:0007669"/>
    <property type="project" value="TreeGrafter"/>
</dbReference>